<feature type="compositionally biased region" description="Acidic residues" evidence="1">
    <location>
        <begin position="35"/>
        <end position="44"/>
    </location>
</feature>
<gene>
    <name evidence="2" type="ORF">MERR_LOCUS7412</name>
</gene>
<evidence type="ECO:0000256" key="1">
    <source>
        <dbReference type="SAM" id="MobiDB-lite"/>
    </source>
</evidence>
<reference evidence="2" key="1">
    <citation type="submission" date="2020-01" db="EMBL/GenBank/DDBJ databases">
        <authorList>
            <person name="Mishra B."/>
        </authorList>
    </citation>
    <scope>NUCLEOTIDE SEQUENCE [LARGE SCALE GENOMIC DNA]</scope>
</reference>
<comment type="caution">
    <text evidence="2">The sequence shown here is derived from an EMBL/GenBank/DDBJ whole genome shotgun (WGS) entry which is preliminary data.</text>
</comment>
<dbReference type="AlphaFoldDB" id="A0A6D2HWS8"/>
<keyword evidence="3" id="KW-1185">Reference proteome</keyword>
<evidence type="ECO:0000313" key="3">
    <source>
        <dbReference type="Proteomes" id="UP000467841"/>
    </source>
</evidence>
<name>A0A6D2HWS8_9BRAS</name>
<feature type="compositionally biased region" description="Basic and acidic residues" evidence="1">
    <location>
        <begin position="16"/>
        <end position="34"/>
    </location>
</feature>
<proteinExistence type="predicted"/>
<organism evidence="2 3">
    <name type="scientific">Microthlaspi erraticum</name>
    <dbReference type="NCBI Taxonomy" id="1685480"/>
    <lineage>
        <taxon>Eukaryota</taxon>
        <taxon>Viridiplantae</taxon>
        <taxon>Streptophyta</taxon>
        <taxon>Embryophyta</taxon>
        <taxon>Tracheophyta</taxon>
        <taxon>Spermatophyta</taxon>
        <taxon>Magnoliopsida</taxon>
        <taxon>eudicotyledons</taxon>
        <taxon>Gunneridae</taxon>
        <taxon>Pentapetalae</taxon>
        <taxon>rosids</taxon>
        <taxon>malvids</taxon>
        <taxon>Brassicales</taxon>
        <taxon>Brassicaceae</taxon>
        <taxon>Coluteocarpeae</taxon>
        <taxon>Microthlaspi</taxon>
    </lineage>
</organism>
<evidence type="ECO:0000313" key="2">
    <source>
        <dbReference type="EMBL" id="CAA7020177.1"/>
    </source>
</evidence>
<dbReference type="Proteomes" id="UP000467841">
    <property type="component" value="Unassembled WGS sequence"/>
</dbReference>
<feature type="region of interest" description="Disordered" evidence="1">
    <location>
        <begin position="1"/>
        <end position="85"/>
    </location>
</feature>
<dbReference type="EMBL" id="CACVBM020000532">
    <property type="protein sequence ID" value="CAA7020177.1"/>
    <property type="molecule type" value="Genomic_DNA"/>
</dbReference>
<protein>
    <submittedName>
        <fullName evidence="2">Uncharacterized protein</fullName>
    </submittedName>
</protein>
<sequence length="85" mass="9816">MAGAVLNPINTSAKSIAREEGGDKSDPRESRSELNEEEEIEDEEEKKRQKKIEKEEIEDEEEKKRQKKLISRSDPPTRFLENGSD</sequence>
<accession>A0A6D2HWS8</accession>